<proteinExistence type="predicted"/>
<keyword evidence="3" id="KW-1185">Reference proteome</keyword>
<dbReference type="Proteomes" id="UP000632273">
    <property type="component" value="Unassembled WGS sequence"/>
</dbReference>
<evidence type="ECO:0000259" key="1">
    <source>
        <dbReference type="Pfam" id="PF18962"/>
    </source>
</evidence>
<sequence>MGAGETVCIPAGTTVTGNITWNDADGIICNSGTITNASVNVPTRGTIYNNAVATFENLNLNGPDARIFNYSSLTVNSLNANNNSSLYNGAGATTRAVNLNLNSITINNLGTLILEQGVALNGLLRNGSSASFTAPTVTINSPGRLENLGNFNTNFLTNNALITNCGTINQRIFNVDGFLNNSSGTVNNYGLIDVVGNFRNDGNFQGATQGGGFGAVQVSGFSVNQGSFGTDPTSRLDFCDRTSSNSGRFDDPRGTIGASVTYCQFAASSQLAGCANSPLPIELTSFSAKLGQGGVLLSWATASEKNNNKFVVERSADGRSFEAVLEVPGHGTSTSAHTYSVTDASPLLGTSYYRLRQLDFDGTATYSPVASIQNHAAALVGKLGLHPNPAVDYTMLSLPETDDQRFEVRISTLSGKLVRRTTVKRDEPRLDLRLLPAGTYLIQVQSSTTQLIQRLIKQ</sequence>
<name>A0ABQ1UGS5_9BACT</name>
<gene>
    <name evidence="2" type="ORF">GCM10011383_32230</name>
</gene>
<dbReference type="InterPro" id="IPR026444">
    <property type="entry name" value="Secre_tail"/>
</dbReference>
<reference evidence="3" key="1">
    <citation type="journal article" date="2019" name="Int. J. Syst. Evol. Microbiol.">
        <title>The Global Catalogue of Microorganisms (GCM) 10K type strain sequencing project: providing services to taxonomists for standard genome sequencing and annotation.</title>
        <authorList>
            <consortium name="The Broad Institute Genomics Platform"/>
            <consortium name="The Broad Institute Genome Sequencing Center for Infectious Disease"/>
            <person name="Wu L."/>
            <person name="Ma J."/>
        </authorList>
    </citation>
    <scope>NUCLEOTIDE SEQUENCE [LARGE SCALE GENOMIC DNA]</scope>
    <source>
        <strain evidence="3">CGMCC 1.15197</strain>
    </source>
</reference>
<dbReference type="InterPro" id="IPR013783">
    <property type="entry name" value="Ig-like_fold"/>
</dbReference>
<evidence type="ECO:0000313" key="2">
    <source>
        <dbReference type="EMBL" id="GGF18305.1"/>
    </source>
</evidence>
<organism evidence="2 3">
    <name type="scientific">Hymenobacter cavernae</name>
    <dbReference type="NCBI Taxonomy" id="2044852"/>
    <lineage>
        <taxon>Bacteria</taxon>
        <taxon>Pseudomonadati</taxon>
        <taxon>Bacteroidota</taxon>
        <taxon>Cytophagia</taxon>
        <taxon>Cytophagales</taxon>
        <taxon>Hymenobacteraceae</taxon>
        <taxon>Hymenobacter</taxon>
    </lineage>
</organism>
<comment type="caution">
    <text evidence="2">The sequence shown here is derived from an EMBL/GenBank/DDBJ whole genome shotgun (WGS) entry which is preliminary data.</text>
</comment>
<protein>
    <recommendedName>
        <fullName evidence="1">Secretion system C-terminal sorting domain-containing protein</fullName>
    </recommendedName>
</protein>
<dbReference type="Pfam" id="PF18962">
    <property type="entry name" value="Por_Secre_tail"/>
    <property type="match status" value="1"/>
</dbReference>
<accession>A0ABQ1UGS5</accession>
<evidence type="ECO:0000313" key="3">
    <source>
        <dbReference type="Proteomes" id="UP000632273"/>
    </source>
</evidence>
<dbReference type="Gene3D" id="2.60.40.10">
    <property type="entry name" value="Immunoglobulins"/>
    <property type="match status" value="1"/>
</dbReference>
<feature type="domain" description="Secretion system C-terminal sorting" evidence="1">
    <location>
        <begin position="386"/>
        <end position="456"/>
    </location>
</feature>
<dbReference type="NCBIfam" id="TIGR04183">
    <property type="entry name" value="Por_Secre_tail"/>
    <property type="match status" value="1"/>
</dbReference>
<dbReference type="EMBL" id="BMHT01000006">
    <property type="protein sequence ID" value="GGF18305.1"/>
    <property type="molecule type" value="Genomic_DNA"/>
</dbReference>